<evidence type="ECO:0000313" key="4">
    <source>
        <dbReference type="Proteomes" id="UP000014760"/>
    </source>
</evidence>
<dbReference type="HOGENOM" id="CLU_053033_0_0_1"/>
<protein>
    <recommendedName>
        <fullName evidence="1">F5/8 type C domain-containing protein</fullName>
    </recommendedName>
</protein>
<dbReference type="EMBL" id="KB300307">
    <property type="protein sequence ID" value="ELU06922.1"/>
    <property type="molecule type" value="Genomic_DNA"/>
</dbReference>
<dbReference type="SMART" id="SM00231">
    <property type="entry name" value="FA58C"/>
    <property type="match status" value="1"/>
</dbReference>
<dbReference type="AlphaFoldDB" id="R7USM4"/>
<dbReference type="Pfam" id="PF00754">
    <property type="entry name" value="F5_F8_type_C"/>
    <property type="match status" value="1"/>
</dbReference>
<dbReference type="OrthoDB" id="10028859at2759"/>
<dbReference type="STRING" id="283909.R7USM4"/>
<reference evidence="2 4" key="2">
    <citation type="journal article" date="2013" name="Nature">
        <title>Insights into bilaterian evolution from three spiralian genomes.</title>
        <authorList>
            <person name="Simakov O."/>
            <person name="Marletaz F."/>
            <person name="Cho S.J."/>
            <person name="Edsinger-Gonzales E."/>
            <person name="Havlak P."/>
            <person name="Hellsten U."/>
            <person name="Kuo D.H."/>
            <person name="Larsson T."/>
            <person name="Lv J."/>
            <person name="Arendt D."/>
            <person name="Savage R."/>
            <person name="Osoegawa K."/>
            <person name="de Jong P."/>
            <person name="Grimwood J."/>
            <person name="Chapman J.A."/>
            <person name="Shapiro H."/>
            <person name="Aerts A."/>
            <person name="Otillar R.P."/>
            <person name="Terry A.Y."/>
            <person name="Boore J.L."/>
            <person name="Grigoriev I.V."/>
            <person name="Lindberg D.R."/>
            <person name="Seaver E.C."/>
            <person name="Weisblat D.A."/>
            <person name="Putnam N.H."/>
            <person name="Rokhsar D.S."/>
        </authorList>
    </citation>
    <scope>NUCLEOTIDE SEQUENCE</scope>
    <source>
        <strain evidence="2 4">I ESC-2004</strain>
    </source>
</reference>
<keyword evidence="4" id="KW-1185">Reference proteome</keyword>
<dbReference type="EMBL" id="AMQN01007273">
    <property type="status" value="NOT_ANNOTATED_CDS"/>
    <property type="molecule type" value="Genomic_DNA"/>
</dbReference>
<dbReference type="PANTHER" id="PTHR24543">
    <property type="entry name" value="MULTICOPPER OXIDASE-RELATED"/>
    <property type="match status" value="1"/>
</dbReference>
<dbReference type="SUPFAM" id="SSF49785">
    <property type="entry name" value="Galactose-binding domain-like"/>
    <property type="match status" value="1"/>
</dbReference>
<dbReference type="CDD" id="cd00057">
    <property type="entry name" value="FA58C"/>
    <property type="match status" value="1"/>
</dbReference>
<evidence type="ECO:0000259" key="1">
    <source>
        <dbReference type="PROSITE" id="PS50022"/>
    </source>
</evidence>
<dbReference type="Proteomes" id="UP000014760">
    <property type="component" value="Unassembled WGS sequence"/>
</dbReference>
<evidence type="ECO:0000313" key="2">
    <source>
        <dbReference type="EMBL" id="ELU06922.1"/>
    </source>
</evidence>
<dbReference type="PROSITE" id="PS50022">
    <property type="entry name" value="FA58C_3"/>
    <property type="match status" value="1"/>
</dbReference>
<evidence type="ECO:0000313" key="3">
    <source>
        <dbReference type="EnsemblMetazoa" id="CapteP229278"/>
    </source>
</evidence>
<dbReference type="PANTHER" id="PTHR24543:SF325">
    <property type="entry name" value="F5_8 TYPE C DOMAIN-CONTAINING PROTEIN"/>
    <property type="match status" value="1"/>
</dbReference>
<dbReference type="Gene3D" id="2.60.120.260">
    <property type="entry name" value="Galactose-binding domain-like"/>
    <property type="match status" value="1"/>
</dbReference>
<feature type="domain" description="F5/8 type C" evidence="1">
    <location>
        <begin position="1"/>
        <end position="143"/>
    </location>
</feature>
<dbReference type="InterPro" id="IPR008979">
    <property type="entry name" value="Galactose-bd-like_sf"/>
</dbReference>
<name>R7USM4_CAPTE</name>
<organism evidence="2">
    <name type="scientific">Capitella teleta</name>
    <name type="common">Polychaete worm</name>
    <dbReference type="NCBI Taxonomy" id="283909"/>
    <lineage>
        <taxon>Eukaryota</taxon>
        <taxon>Metazoa</taxon>
        <taxon>Spiralia</taxon>
        <taxon>Lophotrochozoa</taxon>
        <taxon>Annelida</taxon>
        <taxon>Polychaeta</taxon>
        <taxon>Sedentaria</taxon>
        <taxon>Scolecida</taxon>
        <taxon>Capitellidae</taxon>
        <taxon>Capitella</taxon>
    </lineage>
</organism>
<dbReference type="InterPro" id="IPR000421">
    <property type="entry name" value="FA58C"/>
</dbReference>
<proteinExistence type="predicted"/>
<dbReference type="EnsemblMetazoa" id="CapteT229278">
    <property type="protein sequence ID" value="CapteP229278"/>
    <property type="gene ID" value="CapteG229278"/>
</dbReference>
<sequence length="282" mass="31677">MDRVSASQLEVSTTFSSMTTNMMSQPSSGSGWLAGVADTNKWIQIDFLRIEHVLGVSTWGRGPLCSLDCVVQFVKTYKISHSIDASNWETIHKDSQIEEFTGNFDRNTEVFNPFSETFDARYVRLHPLTWNNYPTLRWDFHLCNTAQPYVVTNKRRFDATITITSALTPLSLCDGDPMTCVHIRRDEFSFWLGVQSIGVVKSDQSFDVVLYGQFQCDSEQLMVTVATDIGNQCSGQYRMCSVLGGEPCRASCLIQDASDISLMLTPAFVDEAFICEVVLEFA</sequence>
<reference evidence="4" key="1">
    <citation type="submission" date="2012-12" db="EMBL/GenBank/DDBJ databases">
        <authorList>
            <person name="Hellsten U."/>
            <person name="Grimwood J."/>
            <person name="Chapman J.A."/>
            <person name="Shapiro H."/>
            <person name="Aerts A."/>
            <person name="Otillar R.P."/>
            <person name="Terry A.Y."/>
            <person name="Boore J.L."/>
            <person name="Simakov O."/>
            <person name="Marletaz F."/>
            <person name="Cho S.-J."/>
            <person name="Edsinger-Gonzales E."/>
            <person name="Havlak P."/>
            <person name="Kuo D.-H."/>
            <person name="Larsson T."/>
            <person name="Lv J."/>
            <person name="Arendt D."/>
            <person name="Savage R."/>
            <person name="Osoegawa K."/>
            <person name="de Jong P."/>
            <person name="Lindberg D.R."/>
            <person name="Seaver E.C."/>
            <person name="Weisblat D.A."/>
            <person name="Putnam N.H."/>
            <person name="Grigoriev I.V."/>
            <person name="Rokhsar D.S."/>
        </authorList>
    </citation>
    <scope>NUCLEOTIDE SEQUENCE</scope>
    <source>
        <strain evidence="4">I ESC-2004</strain>
    </source>
</reference>
<gene>
    <name evidence="2" type="ORF">CAPTEDRAFT_229278</name>
</gene>
<accession>R7USM4</accession>
<reference evidence="3" key="3">
    <citation type="submission" date="2015-06" db="UniProtKB">
        <authorList>
            <consortium name="EnsemblMetazoa"/>
        </authorList>
    </citation>
    <scope>IDENTIFICATION</scope>
</reference>